<dbReference type="InterPro" id="IPR035979">
    <property type="entry name" value="RBD_domain_sf"/>
</dbReference>
<dbReference type="Pfam" id="PF00076">
    <property type="entry name" value="RRM_1"/>
    <property type="match status" value="1"/>
</dbReference>
<dbReference type="InterPro" id="IPR000504">
    <property type="entry name" value="RRM_dom"/>
</dbReference>
<evidence type="ECO:0000313" key="5">
    <source>
        <dbReference type="Proteomes" id="UP000002009"/>
    </source>
</evidence>
<dbReference type="SUPFAM" id="SSF54928">
    <property type="entry name" value="RNA-binding domain, RBD"/>
    <property type="match status" value="2"/>
</dbReference>
<feature type="compositionally biased region" description="Basic and acidic residues" evidence="2">
    <location>
        <begin position="446"/>
        <end position="456"/>
    </location>
</feature>
<sequence>MDFDITTARPAGPRPAAPVAAPQQPGGTQAGSAHHHPPGAGGASTSPPVAPDDVPASIFITGVSPAVNDGTLREFLECCGPLRSLAQFGDVPLPGQPRQYVATYADVAAAQSSLVLNNMTLVDRPITVVAAERAVGPGGVLDLSKGGSSAVPSGADLLNPLASMEQAVMTGLVEDPLKLWRQAAEKLPSWFPAGYKRCALFVPIPHLINGAMAAAEARIEFEKEVRDTAGGHVDDSDVSRTVYAGNVNSSITEDMLADFFSIAGNVTYVKFAGSEFNPSRFGFVEFDTKAAAESAKALTGTQVAEMTIKVKHSNNPIVKDRMRNFWGTCRTERRRRMRRERKRFKEKERERLRGGESSSSESESESSSSSSEERRRRRRRRREREERDEKREKKSRDKDADEGGDEKERKSSREKKEDAREKKSDEEEDEKKLREEARRSRKSRRKSEGEGKEDAA</sequence>
<name>C1E0V2_MICCC</name>
<gene>
    <name evidence="4" type="ORF">MICPUN_56648</name>
</gene>
<dbReference type="GeneID" id="8241554"/>
<feature type="compositionally biased region" description="Low complexity" evidence="2">
    <location>
        <begin position="17"/>
        <end position="32"/>
    </location>
</feature>
<organism evidence="4 5">
    <name type="scientific">Micromonas commoda (strain RCC299 / NOUM17 / CCMP2709)</name>
    <name type="common">Picoplanktonic green alga</name>
    <dbReference type="NCBI Taxonomy" id="296587"/>
    <lineage>
        <taxon>Eukaryota</taxon>
        <taxon>Viridiplantae</taxon>
        <taxon>Chlorophyta</taxon>
        <taxon>Mamiellophyceae</taxon>
        <taxon>Mamiellales</taxon>
        <taxon>Mamiellaceae</taxon>
        <taxon>Micromonas</taxon>
    </lineage>
</organism>
<dbReference type="PANTHER" id="PTHR32343:SF22">
    <property type="entry name" value="LD29830P"/>
    <property type="match status" value="1"/>
</dbReference>
<dbReference type="SMART" id="SM00360">
    <property type="entry name" value="RRM"/>
    <property type="match status" value="2"/>
</dbReference>
<dbReference type="AlphaFoldDB" id="C1E0V2"/>
<proteinExistence type="predicted"/>
<feature type="compositionally biased region" description="Low complexity" evidence="2">
    <location>
        <begin position="355"/>
        <end position="370"/>
    </location>
</feature>
<feature type="domain" description="RRM" evidence="3">
    <location>
        <begin position="240"/>
        <end position="315"/>
    </location>
</feature>
<keyword evidence="5" id="KW-1185">Reference proteome</keyword>
<dbReference type="InterPro" id="IPR012677">
    <property type="entry name" value="Nucleotide-bd_a/b_plait_sf"/>
</dbReference>
<dbReference type="OrthoDB" id="7763451at2759"/>
<feature type="compositionally biased region" description="Basic and acidic residues" evidence="2">
    <location>
        <begin position="383"/>
        <end position="438"/>
    </location>
</feature>
<dbReference type="STRING" id="296587.C1E0V2"/>
<feature type="region of interest" description="Disordered" evidence="2">
    <location>
        <begin position="336"/>
        <end position="456"/>
    </location>
</feature>
<dbReference type="Proteomes" id="UP000002009">
    <property type="component" value="Chromosome 3"/>
</dbReference>
<dbReference type="GO" id="GO:0003723">
    <property type="term" value="F:RNA binding"/>
    <property type="evidence" value="ECO:0007669"/>
    <property type="project" value="UniProtKB-UniRule"/>
</dbReference>
<feature type="compositionally biased region" description="Low complexity" evidence="2">
    <location>
        <begin position="1"/>
        <end position="11"/>
    </location>
</feature>
<dbReference type="eggNOG" id="KOG4676">
    <property type="taxonomic scope" value="Eukaryota"/>
</dbReference>
<dbReference type="EMBL" id="CP001324">
    <property type="protein sequence ID" value="ACO62067.1"/>
    <property type="molecule type" value="Genomic_DNA"/>
</dbReference>
<dbReference type="Gene3D" id="3.30.70.330">
    <property type="match status" value="2"/>
</dbReference>
<dbReference type="OMA" id="LFVPIPH"/>
<feature type="region of interest" description="Disordered" evidence="2">
    <location>
        <begin position="1"/>
        <end position="53"/>
    </location>
</feature>
<keyword evidence="1" id="KW-0694">RNA-binding</keyword>
<feature type="compositionally biased region" description="Basic and acidic residues" evidence="2">
    <location>
        <begin position="343"/>
        <end position="354"/>
    </location>
</feature>
<dbReference type="KEGG" id="mis:MICPUN_56648"/>
<protein>
    <recommendedName>
        <fullName evidence="3">RRM domain-containing protein</fullName>
    </recommendedName>
</protein>
<evidence type="ECO:0000256" key="2">
    <source>
        <dbReference type="SAM" id="MobiDB-lite"/>
    </source>
</evidence>
<evidence type="ECO:0000256" key="1">
    <source>
        <dbReference type="PROSITE-ProRule" id="PRU00176"/>
    </source>
</evidence>
<dbReference type="RefSeq" id="XP_002500809.1">
    <property type="nucleotide sequence ID" value="XM_002500763.1"/>
</dbReference>
<reference evidence="4 5" key="1">
    <citation type="journal article" date="2009" name="Science">
        <title>Green evolution and dynamic adaptations revealed by genomes of the marine picoeukaryotes Micromonas.</title>
        <authorList>
            <person name="Worden A.Z."/>
            <person name="Lee J.H."/>
            <person name="Mock T."/>
            <person name="Rouze P."/>
            <person name="Simmons M.P."/>
            <person name="Aerts A.L."/>
            <person name="Allen A.E."/>
            <person name="Cuvelier M.L."/>
            <person name="Derelle E."/>
            <person name="Everett M.V."/>
            <person name="Foulon E."/>
            <person name="Grimwood J."/>
            <person name="Gundlach H."/>
            <person name="Henrissat B."/>
            <person name="Napoli C."/>
            <person name="McDonald S.M."/>
            <person name="Parker M.S."/>
            <person name="Rombauts S."/>
            <person name="Salamov A."/>
            <person name="Von Dassow P."/>
            <person name="Badger J.H."/>
            <person name="Coutinho P.M."/>
            <person name="Demir E."/>
            <person name="Dubchak I."/>
            <person name="Gentemann C."/>
            <person name="Eikrem W."/>
            <person name="Gready J.E."/>
            <person name="John U."/>
            <person name="Lanier W."/>
            <person name="Lindquist E.A."/>
            <person name="Lucas S."/>
            <person name="Mayer K.F."/>
            <person name="Moreau H."/>
            <person name="Not F."/>
            <person name="Otillar R."/>
            <person name="Panaud O."/>
            <person name="Pangilinan J."/>
            <person name="Paulsen I."/>
            <person name="Piegu B."/>
            <person name="Poliakov A."/>
            <person name="Robbens S."/>
            <person name="Schmutz J."/>
            <person name="Toulza E."/>
            <person name="Wyss T."/>
            <person name="Zelensky A."/>
            <person name="Zhou K."/>
            <person name="Armbrust E.V."/>
            <person name="Bhattacharya D."/>
            <person name="Goodenough U.W."/>
            <person name="Van de Peer Y."/>
            <person name="Grigoriev I.V."/>
        </authorList>
    </citation>
    <scope>NUCLEOTIDE SEQUENCE [LARGE SCALE GENOMIC DNA]</scope>
    <source>
        <strain evidence="5">RCC299 / NOUM17</strain>
    </source>
</reference>
<accession>C1E0V2</accession>
<dbReference type="InParanoid" id="C1E0V2"/>
<dbReference type="PANTHER" id="PTHR32343">
    <property type="entry name" value="SERINE/ARGININE-RICH SPLICING FACTOR"/>
    <property type="match status" value="1"/>
</dbReference>
<evidence type="ECO:0000313" key="4">
    <source>
        <dbReference type="EMBL" id="ACO62067.1"/>
    </source>
</evidence>
<dbReference type="PROSITE" id="PS50102">
    <property type="entry name" value="RRM"/>
    <property type="match status" value="1"/>
</dbReference>
<evidence type="ECO:0000259" key="3">
    <source>
        <dbReference type="PROSITE" id="PS50102"/>
    </source>
</evidence>